<gene>
    <name evidence="3" type="ORF">BJ987_005441</name>
</gene>
<accession>A0ABS4QLG2</accession>
<feature type="domain" description="HTH marR-type" evidence="2">
    <location>
        <begin position="96"/>
        <end position="211"/>
    </location>
</feature>
<dbReference type="InterPro" id="IPR000835">
    <property type="entry name" value="HTH_MarR-typ"/>
</dbReference>
<proteinExistence type="predicted"/>
<dbReference type="SMART" id="SM00347">
    <property type="entry name" value="HTH_MARR"/>
    <property type="match status" value="1"/>
</dbReference>
<evidence type="ECO:0000259" key="2">
    <source>
        <dbReference type="SMART" id="SM00347"/>
    </source>
</evidence>
<dbReference type="GO" id="GO:0003677">
    <property type="term" value="F:DNA binding"/>
    <property type="evidence" value="ECO:0007669"/>
    <property type="project" value="UniProtKB-KW"/>
</dbReference>
<reference evidence="3 4" key="1">
    <citation type="submission" date="2021-03" db="EMBL/GenBank/DDBJ databases">
        <title>Sequencing the genomes of 1000 actinobacteria strains.</title>
        <authorList>
            <person name="Klenk H.-P."/>
        </authorList>
    </citation>
    <scope>NUCLEOTIDE SEQUENCE [LARGE SCALE GENOMIC DNA]</scope>
    <source>
        <strain evidence="3 4">DSM 45516</strain>
    </source>
</reference>
<sequence length="236" mass="24898">MPGRRLTGTDRAQIARGLSQGLGHAEIARQLGRPTSTVSREIARNGGPGRYRADLAQLAATRRARRKPRPAEVRRLSENTGPAPEVAAAIVRDITASLVATGVPRTAAGVMACLYTAETGSRTAAELVRQLQVSPATVSQAVTLLEAQGMLLRGHDENSRRQRYFIDADAGLRTVVASARANQRLAAAAQRAANAFGAEHPAGARLAAAAQFLEQIGNDIIRSAENWHAAAGARSS</sequence>
<dbReference type="RefSeq" id="WP_209895465.1">
    <property type="nucleotide sequence ID" value="NZ_JAGGMR010000001.1"/>
</dbReference>
<dbReference type="PANTHER" id="PTHR10948">
    <property type="entry name" value="TRANSPOSASE"/>
    <property type="match status" value="1"/>
</dbReference>
<evidence type="ECO:0000313" key="3">
    <source>
        <dbReference type="EMBL" id="MBP2192540.1"/>
    </source>
</evidence>
<evidence type="ECO:0000256" key="1">
    <source>
        <dbReference type="SAM" id="MobiDB-lite"/>
    </source>
</evidence>
<name>A0ABS4QLG2_9NOCA</name>
<dbReference type="InterPro" id="IPR051917">
    <property type="entry name" value="Transposase-Integrase"/>
</dbReference>
<keyword evidence="3" id="KW-0238">DNA-binding</keyword>
<feature type="region of interest" description="Disordered" evidence="1">
    <location>
        <begin position="61"/>
        <end position="80"/>
    </location>
</feature>
<dbReference type="EMBL" id="JAGGMR010000001">
    <property type="protein sequence ID" value="MBP2192540.1"/>
    <property type="molecule type" value="Genomic_DNA"/>
</dbReference>
<dbReference type="PANTHER" id="PTHR10948:SF23">
    <property type="entry name" value="TRANSPOSASE INSI FOR INSERTION SEQUENCE ELEMENT IS30A-RELATED"/>
    <property type="match status" value="1"/>
</dbReference>
<protein>
    <submittedName>
        <fullName evidence="3">DNA-binding MarR family transcriptional regulator</fullName>
    </submittedName>
</protein>
<dbReference type="Gene3D" id="1.10.10.10">
    <property type="entry name" value="Winged helix-like DNA-binding domain superfamily/Winged helix DNA-binding domain"/>
    <property type="match status" value="1"/>
</dbReference>
<dbReference type="InterPro" id="IPR036388">
    <property type="entry name" value="WH-like_DNA-bd_sf"/>
</dbReference>
<dbReference type="Pfam" id="PF13936">
    <property type="entry name" value="HTH_38"/>
    <property type="match status" value="1"/>
</dbReference>
<evidence type="ECO:0000313" key="4">
    <source>
        <dbReference type="Proteomes" id="UP001519325"/>
    </source>
</evidence>
<dbReference type="Pfam" id="PF12802">
    <property type="entry name" value="MarR_2"/>
    <property type="match status" value="1"/>
</dbReference>
<keyword evidence="4" id="KW-1185">Reference proteome</keyword>
<dbReference type="Proteomes" id="UP001519325">
    <property type="component" value="Unassembled WGS sequence"/>
</dbReference>
<dbReference type="InterPro" id="IPR036390">
    <property type="entry name" value="WH_DNA-bd_sf"/>
</dbReference>
<dbReference type="InterPro" id="IPR025246">
    <property type="entry name" value="IS30-like_HTH"/>
</dbReference>
<dbReference type="SUPFAM" id="SSF46785">
    <property type="entry name" value="Winged helix' DNA-binding domain"/>
    <property type="match status" value="1"/>
</dbReference>
<comment type="caution">
    <text evidence="3">The sequence shown here is derived from an EMBL/GenBank/DDBJ whole genome shotgun (WGS) entry which is preliminary data.</text>
</comment>
<organism evidence="3 4">
    <name type="scientific">Nocardia goodfellowii</name>
    <dbReference type="NCBI Taxonomy" id="882446"/>
    <lineage>
        <taxon>Bacteria</taxon>
        <taxon>Bacillati</taxon>
        <taxon>Actinomycetota</taxon>
        <taxon>Actinomycetes</taxon>
        <taxon>Mycobacteriales</taxon>
        <taxon>Nocardiaceae</taxon>
        <taxon>Nocardia</taxon>
    </lineage>
</organism>